<evidence type="ECO:0000256" key="2">
    <source>
        <dbReference type="ARBA" id="ARBA00022741"/>
    </source>
</evidence>
<feature type="binding site" evidence="6 7">
    <location>
        <position position="38"/>
    </location>
    <ligand>
        <name>Zn(2+)</name>
        <dbReference type="ChEBI" id="CHEBI:29105"/>
    </ligand>
</feature>
<dbReference type="Proteomes" id="UP000295636">
    <property type="component" value="Unassembled WGS sequence"/>
</dbReference>
<dbReference type="GO" id="GO:0051082">
    <property type="term" value="F:unfolded protein binding"/>
    <property type="evidence" value="ECO:0007669"/>
    <property type="project" value="UniProtKB-UniRule"/>
</dbReference>
<evidence type="ECO:0000259" key="8">
    <source>
        <dbReference type="PROSITE" id="PS51902"/>
    </source>
</evidence>
<dbReference type="InterPro" id="IPR046425">
    <property type="entry name" value="ClpX_bact"/>
</dbReference>
<dbReference type="InterPro" id="IPR027417">
    <property type="entry name" value="P-loop_NTPase"/>
</dbReference>
<dbReference type="PROSITE" id="PS51902">
    <property type="entry name" value="CLPX_ZB"/>
    <property type="match status" value="1"/>
</dbReference>
<dbReference type="InterPro" id="IPR004487">
    <property type="entry name" value="Clp_protease_ATP-bd_su_ClpX"/>
</dbReference>
<keyword evidence="9" id="KW-0378">Hydrolase</keyword>
<name>A0A4R5KPH6_9BACL</name>
<dbReference type="Pfam" id="PF07724">
    <property type="entry name" value="AAA_2"/>
    <property type="match status" value="1"/>
</dbReference>
<feature type="binding site" evidence="6 7">
    <location>
        <position position="13"/>
    </location>
    <ligand>
        <name>Zn(2+)</name>
        <dbReference type="ChEBI" id="CHEBI:29105"/>
    </ligand>
</feature>
<dbReference type="NCBIfam" id="TIGR00382">
    <property type="entry name" value="clpX"/>
    <property type="match status" value="1"/>
</dbReference>
<dbReference type="SMART" id="SM00382">
    <property type="entry name" value="AAA"/>
    <property type="match status" value="1"/>
</dbReference>
<dbReference type="EMBL" id="SMRT01000005">
    <property type="protein sequence ID" value="TDF97609.1"/>
    <property type="molecule type" value="Genomic_DNA"/>
</dbReference>
<gene>
    <name evidence="6 9" type="primary">clpX</name>
    <name evidence="9" type="ORF">E1757_13455</name>
</gene>
<dbReference type="PANTHER" id="PTHR48102">
    <property type="entry name" value="ATP-DEPENDENT CLP PROTEASE ATP-BINDING SUBUNIT CLPX-LIKE, MITOCHONDRIAL-RELATED"/>
    <property type="match status" value="1"/>
</dbReference>
<keyword evidence="1 6" id="KW-0479">Metal-binding</keyword>
<dbReference type="GO" id="GO:0051603">
    <property type="term" value="P:proteolysis involved in protein catabolic process"/>
    <property type="evidence" value="ECO:0007669"/>
    <property type="project" value="TreeGrafter"/>
</dbReference>
<reference evidence="9 10" key="1">
    <citation type="submission" date="2019-03" db="EMBL/GenBank/DDBJ databases">
        <title>This is whole genome sequence of Paenibacillus sp MS74 strain.</title>
        <authorList>
            <person name="Trinh H.N."/>
        </authorList>
    </citation>
    <scope>NUCLEOTIDE SEQUENCE [LARGE SCALE GENOMIC DNA]</scope>
    <source>
        <strain evidence="9 10">MS74</strain>
    </source>
</reference>
<dbReference type="InterPro" id="IPR010603">
    <property type="entry name" value="Znf_CppX_C4"/>
</dbReference>
<keyword evidence="3 6" id="KW-0862">Zinc</keyword>
<evidence type="ECO:0000256" key="6">
    <source>
        <dbReference type="HAMAP-Rule" id="MF_00175"/>
    </source>
</evidence>
<dbReference type="RefSeq" id="WP_133228837.1">
    <property type="nucleotide sequence ID" value="NZ_SMRT01000005.1"/>
</dbReference>
<dbReference type="InterPro" id="IPR003959">
    <property type="entry name" value="ATPase_AAA_core"/>
</dbReference>
<dbReference type="SMART" id="SM00994">
    <property type="entry name" value="zf-C4_ClpX"/>
    <property type="match status" value="1"/>
</dbReference>
<dbReference type="GO" id="GO:0009376">
    <property type="term" value="C:HslUV protease complex"/>
    <property type="evidence" value="ECO:0007669"/>
    <property type="project" value="TreeGrafter"/>
</dbReference>
<dbReference type="InterPro" id="IPR038366">
    <property type="entry name" value="Znf_CppX_C4_sf"/>
</dbReference>
<dbReference type="GO" id="GO:0051301">
    <property type="term" value="P:cell division"/>
    <property type="evidence" value="ECO:0007669"/>
    <property type="project" value="TreeGrafter"/>
</dbReference>
<evidence type="ECO:0000313" key="10">
    <source>
        <dbReference type="Proteomes" id="UP000295636"/>
    </source>
</evidence>
<accession>A0A4R5KPH6</accession>
<protein>
    <recommendedName>
        <fullName evidence="6">ATP-dependent Clp protease ATP-binding subunit ClpX</fullName>
    </recommendedName>
</protein>
<dbReference type="Pfam" id="PF06689">
    <property type="entry name" value="zf-C4_ClpX"/>
    <property type="match status" value="1"/>
</dbReference>
<dbReference type="SUPFAM" id="SSF57716">
    <property type="entry name" value="Glucocorticoid receptor-like (DNA-binding domain)"/>
    <property type="match status" value="1"/>
</dbReference>
<organism evidence="9 10">
    <name type="scientific">Paenibacillus piri</name>
    <dbReference type="NCBI Taxonomy" id="2547395"/>
    <lineage>
        <taxon>Bacteria</taxon>
        <taxon>Bacillati</taxon>
        <taxon>Bacillota</taxon>
        <taxon>Bacilli</taxon>
        <taxon>Bacillales</taxon>
        <taxon>Paenibacillaceae</taxon>
        <taxon>Paenibacillus</taxon>
    </lineage>
</organism>
<dbReference type="GO" id="GO:0008270">
    <property type="term" value="F:zinc ion binding"/>
    <property type="evidence" value="ECO:0007669"/>
    <property type="project" value="UniProtKB-UniRule"/>
</dbReference>
<evidence type="ECO:0000256" key="3">
    <source>
        <dbReference type="ARBA" id="ARBA00022833"/>
    </source>
</evidence>
<dbReference type="OrthoDB" id="9804062at2"/>
<evidence type="ECO:0000256" key="4">
    <source>
        <dbReference type="ARBA" id="ARBA00022840"/>
    </source>
</evidence>
<dbReference type="InterPro" id="IPR050052">
    <property type="entry name" value="ATP-dep_Clp_protease_ClpX"/>
</dbReference>
<dbReference type="GO" id="GO:0005524">
    <property type="term" value="F:ATP binding"/>
    <property type="evidence" value="ECO:0007669"/>
    <property type="project" value="UniProtKB-UniRule"/>
</dbReference>
<dbReference type="GO" id="GO:0140662">
    <property type="term" value="F:ATP-dependent protein folding chaperone"/>
    <property type="evidence" value="ECO:0007669"/>
    <property type="project" value="InterPro"/>
</dbReference>
<dbReference type="InterPro" id="IPR003593">
    <property type="entry name" value="AAA+_ATPase"/>
</dbReference>
<evidence type="ECO:0000313" key="9">
    <source>
        <dbReference type="EMBL" id="TDF97609.1"/>
    </source>
</evidence>
<dbReference type="Gene3D" id="3.40.50.300">
    <property type="entry name" value="P-loop containing nucleotide triphosphate hydrolases"/>
    <property type="match status" value="1"/>
</dbReference>
<comment type="function">
    <text evidence="6">ATP-dependent specificity component of the Clp protease. It directs the protease to specific substrates. Can perform chaperone functions in the absence of ClpP.</text>
</comment>
<dbReference type="SUPFAM" id="SSF52540">
    <property type="entry name" value="P-loop containing nucleoside triphosphate hydrolases"/>
    <property type="match status" value="1"/>
</dbReference>
<evidence type="ECO:0000256" key="1">
    <source>
        <dbReference type="ARBA" id="ARBA00022723"/>
    </source>
</evidence>
<feature type="binding site" evidence="6">
    <location>
        <begin position="118"/>
        <end position="125"/>
    </location>
    <ligand>
        <name>ATP</name>
        <dbReference type="ChEBI" id="CHEBI:30616"/>
    </ligand>
</feature>
<dbReference type="Gene3D" id="6.20.220.10">
    <property type="entry name" value="ClpX chaperone, C4-type zinc finger domain"/>
    <property type="match status" value="1"/>
</dbReference>
<keyword evidence="10" id="KW-1185">Reference proteome</keyword>
<keyword evidence="2 6" id="KW-0547">Nucleotide-binding</keyword>
<dbReference type="HAMAP" id="MF_00175">
    <property type="entry name" value="ClpX"/>
    <property type="match status" value="1"/>
</dbReference>
<dbReference type="SMART" id="SM01086">
    <property type="entry name" value="ClpB_D2-small"/>
    <property type="match status" value="1"/>
</dbReference>
<dbReference type="AlphaFoldDB" id="A0A4R5KPH6"/>
<feature type="binding site" evidence="6 7">
    <location>
        <position position="16"/>
    </location>
    <ligand>
        <name>Zn(2+)</name>
        <dbReference type="ChEBI" id="CHEBI:29105"/>
    </ligand>
</feature>
<dbReference type="Pfam" id="PF10431">
    <property type="entry name" value="ClpB_D2-small"/>
    <property type="match status" value="1"/>
</dbReference>
<dbReference type="GO" id="GO:0046983">
    <property type="term" value="F:protein dimerization activity"/>
    <property type="evidence" value="ECO:0007669"/>
    <property type="project" value="UniProtKB-UniRule"/>
</dbReference>
<dbReference type="FunFam" id="3.40.50.300:FF:000005">
    <property type="entry name" value="ATP-dependent Clp protease ATP-binding subunit ClpX"/>
    <property type="match status" value="1"/>
</dbReference>
<feature type="domain" description="ClpX-type ZB" evidence="8">
    <location>
        <begin position="1"/>
        <end position="54"/>
    </location>
</feature>
<keyword evidence="4 6" id="KW-0067">ATP-binding</keyword>
<comment type="subunit">
    <text evidence="6">Component of the ClpX-ClpP complex. Forms a hexameric ring that, in the presence of ATP, binds to fourteen ClpP subunits assembled into a disk-like structure with a central cavity, resembling the structure of eukaryotic proteasomes.</text>
</comment>
<dbReference type="GO" id="GO:0016887">
    <property type="term" value="F:ATP hydrolysis activity"/>
    <property type="evidence" value="ECO:0007669"/>
    <property type="project" value="InterPro"/>
</dbReference>
<keyword evidence="9" id="KW-0645">Protease</keyword>
<proteinExistence type="inferred from homology"/>
<sequence length="421" mass="46611">MFKFNDEKGQLKCSFCGKSQEQVRKLVAGPGVYICDECIELCTEIVEEELGHEEELDLKDVPKPKEIRNILDQYVIGQDQAKKSLSVAVYNHYKRINSQQAKMEDVELQKSNIVLLGPTGSGKTLLAQTLAKILNVPFAIADATSLTEAGYVGEDVENILLKLIQAADYDVEKAERGIIYIDEIDKVARKSENPSITRDVSGEGVQQALLKILEGTVASVPPQGGRKHPHQEFIQIDTTNILFICGGAFDGLEQIIKRRIGKKVIGFGTDGLKADLKPGEYLTMVLPEDLLKFGLIPEFVGRLPVISTLEPLDEAALVRILTEPKNALVKQYQKMLEMDNVTLEFNQEALDEIAREAIKRNTGARGLRAIIESIMLEVMYEAPSRTEVSTCVVTKEAVQAKIAPEITAKDEKAVKKKEESA</sequence>
<evidence type="ECO:0000256" key="7">
    <source>
        <dbReference type="PROSITE-ProRule" id="PRU01250"/>
    </source>
</evidence>
<evidence type="ECO:0000256" key="5">
    <source>
        <dbReference type="ARBA" id="ARBA00023186"/>
    </source>
</evidence>
<dbReference type="InterPro" id="IPR059188">
    <property type="entry name" value="Znf_CLPX-like"/>
</dbReference>
<dbReference type="FunFam" id="1.10.8.60:FF:000002">
    <property type="entry name" value="ATP-dependent Clp protease ATP-binding subunit ClpX"/>
    <property type="match status" value="1"/>
</dbReference>
<dbReference type="InterPro" id="IPR019489">
    <property type="entry name" value="Clp_ATPase_C"/>
</dbReference>
<comment type="similarity">
    <text evidence="6 7">Belongs to the ClpX chaperone family.</text>
</comment>
<comment type="caution">
    <text evidence="9">The sequence shown here is derived from an EMBL/GenBank/DDBJ whole genome shotgun (WGS) entry which is preliminary data.</text>
</comment>
<dbReference type="NCBIfam" id="NF003745">
    <property type="entry name" value="PRK05342.1"/>
    <property type="match status" value="1"/>
</dbReference>
<dbReference type="CDD" id="cd19497">
    <property type="entry name" value="RecA-like_ClpX"/>
    <property type="match status" value="1"/>
</dbReference>
<dbReference type="GO" id="GO:0008233">
    <property type="term" value="F:peptidase activity"/>
    <property type="evidence" value="ECO:0007669"/>
    <property type="project" value="UniProtKB-KW"/>
</dbReference>
<dbReference type="PANTHER" id="PTHR48102:SF7">
    <property type="entry name" value="ATP-DEPENDENT CLP PROTEASE ATP-BINDING SUBUNIT CLPX-LIKE, MITOCHONDRIAL"/>
    <property type="match status" value="1"/>
</dbReference>
<feature type="binding site" evidence="6 7">
    <location>
        <position position="35"/>
    </location>
    <ligand>
        <name>Zn(2+)</name>
        <dbReference type="ChEBI" id="CHEBI:29105"/>
    </ligand>
</feature>
<keyword evidence="5 6" id="KW-0143">Chaperone</keyword>
<dbReference type="Gene3D" id="1.10.8.60">
    <property type="match status" value="1"/>
</dbReference>